<dbReference type="RefSeq" id="WP_148868498.1">
    <property type="nucleotide sequence ID" value="NZ_VNIA01000001.1"/>
</dbReference>
<organism evidence="1 2">
    <name type="scientific">Tenacibaculum adriaticum</name>
    <dbReference type="NCBI Taxonomy" id="413713"/>
    <lineage>
        <taxon>Bacteria</taxon>
        <taxon>Pseudomonadati</taxon>
        <taxon>Bacteroidota</taxon>
        <taxon>Flavobacteriia</taxon>
        <taxon>Flavobacteriales</taxon>
        <taxon>Flavobacteriaceae</taxon>
        <taxon>Tenacibaculum</taxon>
    </lineage>
</organism>
<evidence type="ECO:0000313" key="1">
    <source>
        <dbReference type="EMBL" id="TYP99792.1"/>
    </source>
</evidence>
<accession>A0A5S5DYE6</accession>
<keyword evidence="2" id="KW-1185">Reference proteome</keyword>
<proteinExistence type="predicted"/>
<dbReference type="EMBL" id="VNIA01000001">
    <property type="protein sequence ID" value="TYP99792.1"/>
    <property type="molecule type" value="Genomic_DNA"/>
</dbReference>
<dbReference type="AlphaFoldDB" id="A0A5S5DYE6"/>
<evidence type="ECO:0000313" key="2">
    <source>
        <dbReference type="Proteomes" id="UP000323136"/>
    </source>
</evidence>
<sequence>MSLKEELYKQSCNYVNKRLQTVEEIITSNQKALESETKSSAGDKHETGRAMLQLEMEKASQQIEVVQQMKEILARIDPFKTSKNVRLGSIIFTDKANYFLCISAGQLTIDKNIFFAISVSSPIGKLLLGSQKGDIISFNGNLIKIVAVR</sequence>
<gene>
    <name evidence="1" type="ORF">C7447_101397</name>
</gene>
<reference evidence="1 2" key="1">
    <citation type="submission" date="2019-07" db="EMBL/GenBank/DDBJ databases">
        <title>Genomic Encyclopedia of Type Strains, Phase IV (KMG-IV): sequencing the most valuable type-strain genomes for metagenomic binning, comparative biology and taxonomic classification.</title>
        <authorList>
            <person name="Goeker M."/>
        </authorList>
    </citation>
    <scope>NUCLEOTIDE SEQUENCE [LARGE SCALE GENOMIC DNA]</scope>
    <source>
        <strain evidence="1 2">DSM 18961</strain>
    </source>
</reference>
<name>A0A5S5DYE6_9FLAO</name>
<dbReference type="OrthoDB" id="667380at2"/>
<evidence type="ECO:0008006" key="3">
    <source>
        <dbReference type="Google" id="ProtNLM"/>
    </source>
</evidence>
<comment type="caution">
    <text evidence="1">The sequence shown here is derived from an EMBL/GenBank/DDBJ whole genome shotgun (WGS) entry which is preliminary data.</text>
</comment>
<protein>
    <recommendedName>
        <fullName evidence="3">3-oxoacyl-ACP synthase</fullName>
    </recommendedName>
</protein>
<dbReference type="Proteomes" id="UP000323136">
    <property type="component" value="Unassembled WGS sequence"/>
</dbReference>